<dbReference type="GO" id="GO:0016491">
    <property type="term" value="F:oxidoreductase activity"/>
    <property type="evidence" value="ECO:0007669"/>
    <property type="project" value="InterPro"/>
</dbReference>
<feature type="domain" description="EthD" evidence="2">
    <location>
        <begin position="15"/>
        <end position="117"/>
    </location>
</feature>
<sequence length="145" mass="16743">MSGQALKYTVTHYRKPEHSHEDFIKWIVEVHLPLAIPIFKKHGVIEYSLQVLKPFGKFVTPESLNGALKAEMEKFRPTWDFADFDCFIEYTINDLQVIKNVISDPDWPKAIENQDDWVDTTKALLSVGYSTPYLLKTGEVVNMPK</sequence>
<protein>
    <recommendedName>
        <fullName evidence="2">EthD domain-containing protein</fullName>
    </recommendedName>
</protein>
<dbReference type="Pfam" id="PF07110">
    <property type="entry name" value="EthD"/>
    <property type="match status" value="1"/>
</dbReference>
<gene>
    <name evidence="3" type="ORF">EKO27_g1634</name>
</gene>
<accession>A0A439DGC0</accession>
<dbReference type="Proteomes" id="UP000286045">
    <property type="component" value="Unassembled WGS sequence"/>
</dbReference>
<name>A0A439DGC0_9PEZI</name>
<evidence type="ECO:0000256" key="1">
    <source>
        <dbReference type="ARBA" id="ARBA00005986"/>
    </source>
</evidence>
<dbReference type="Gene3D" id="3.30.70.100">
    <property type="match status" value="1"/>
</dbReference>
<evidence type="ECO:0000313" key="3">
    <source>
        <dbReference type="EMBL" id="RWA13467.1"/>
    </source>
</evidence>
<dbReference type="AlphaFoldDB" id="A0A439DGC0"/>
<comment type="similarity">
    <text evidence="1">Belongs to the tpcK family.</text>
</comment>
<dbReference type="InterPro" id="IPR011008">
    <property type="entry name" value="Dimeric_a/b-barrel"/>
</dbReference>
<proteinExistence type="inferred from homology"/>
<evidence type="ECO:0000313" key="4">
    <source>
        <dbReference type="Proteomes" id="UP000286045"/>
    </source>
</evidence>
<dbReference type="EMBL" id="RYZI01000026">
    <property type="protein sequence ID" value="RWA13467.1"/>
    <property type="molecule type" value="Genomic_DNA"/>
</dbReference>
<dbReference type="STRING" id="363999.A0A439DGC0"/>
<dbReference type="InterPro" id="IPR009799">
    <property type="entry name" value="EthD_dom"/>
</dbReference>
<comment type="caution">
    <text evidence="3">The sequence shown here is derived from an EMBL/GenBank/DDBJ whole genome shotgun (WGS) entry which is preliminary data.</text>
</comment>
<keyword evidence="4" id="KW-1185">Reference proteome</keyword>
<organism evidence="3 4">
    <name type="scientific">Xylaria grammica</name>
    <dbReference type="NCBI Taxonomy" id="363999"/>
    <lineage>
        <taxon>Eukaryota</taxon>
        <taxon>Fungi</taxon>
        <taxon>Dikarya</taxon>
        <taxon>Ascomycota</taxon>
        <taxon>Pezizomycotina</taxon>
        <taxon>Sordariomycetes</taxon>
        <taxon>Xylariomycetidae</taxon>
        <taxon>Xylariales</taxon>
        <taxon>Xylariaceae</taxon>
        <taxon>Xylaria</taxon>
    </lineage>
</organism>
<evidence type="ECO:0000259" key="2">
    <source>
        <dbReference type="Pfam" id="PF07110"/>
    </source>
</evidence>
<dbReference type="SUPFAM" id="SSF54909">
    <property type="entry name" value="Dimeric alpha+beta barrel"/>
    <property type="match status" value="1"/>
</dbReference>
<reference evidence="3 4" key="1">
    <citation type="submission" date="2018-12" db="EMBL/GenBank/DDBJ databases">
        <title>Draft genome sequence of Xylaria grammica IHI A82.</title>
        <authorList>
            <person name="Buettner E."/>
            <person name="Kellner H."/>
        </authorList>
    </citation>
    <scope>NUCLEOTIDE SEQUENCE [LARGE SCALE GENOMIC DNA]</scope>
    <source>
        <strain evidence="3 4">IHI A82</strain>
    </source>
</reference>